<comment type="caution">
    <text evidence="1">The sequence shown here is derived from an EMBL/GenBank/DDBJ whole genome shotgun (WGS) entry which is preliminary data.</text>
</comment>
<keyword evidence="2" id="KW-1185">Reference proteome</keyword>
<sequence length="51" mass="5755">MKKKFKINQQKHTKNQILAIKEQQEKLLLNSPNNLQFDSSTTWAGRGGVGG</sequence>
<dbReference type="Proteomes" id="UP001179952">
    <property type="component" value="Unassembled WGS sequence"/>
</dbReference>
<protein>
    <submittedName>
        <fullName evidence="1">Uncharacterized protein</fullName>
    </submittedName>
</protein>
<organism evidence="1 2">
    <name type="scientific">Acorus gramineus</name>
    <name type="common">Dwarf sweet flag</name>
    <dbReference type="NCBI Taxonomy" id="55184"/>
    <lineage>
        <taxon>Eukaryota</taxon>
        <taxon>Viridiplantae</taxon>
        <taxon>Streptophyta</taxon>
        <taxon>Embryophyta</taxon>
        <taxon>Tracheophyta</taxon>
        <taxon>Spermatophyta</taxon>
        <taxon>Magnoliopsida</taxon>
        <taxon>Liliopsida</taxon>
        <taxon>Acoraceae</taxon>
        <taxon>Acorus</taxon>
    </lineage>
</organism>
<reference evidence="1" key="2">
    <citation type="submission" date="2023-06" db="EMBL/GenBank/DDBJ databases">
        <authorList>
            <person name="Ma L."/>
            <person name="Liu K.-W."/>
            <person name="Li Z."/>
            <person name="Hsiao Y.-Y."/>
            <person name="Qi Y."/>
            <person name="Fu T."/>
            <person name="Tang G."/>
            <person name="Zhang D."/>
            <person name="Sun W.-H."/>
            <person name="Liu D.-K."/>
            <person name="Li Y."/>
            <person name="Chen G.-Z."/>
            <person name="Liu X.-D."/>
            <person name="Liao X.-Y."/>
            <person name="Jiang Y.-T."/>
            <person name="Yu X."/>
            <person name="Hao Y."/>
            <person name="Huang J."/>
            <person name="Zhao X.-W."/>
            <person name="Ke S."/>
            <person name="Chen Y.-Y."/>
            <person name="Wu W.-L."/>
            <person name="Hsu J.-L."/>
            <person name="Lin Y.-F."/>
            <person name="Huang M.-D."/>
            <person name="Li C.-Y."/>
            <person name="Huang L."/>
            <person name="Wang Z.-W."/>
            <person name="Zhao X."/>
            <person name="Zhong W.-Y."/>
            <person name="Peng D.-H."/>
            <person name="Ahmad S."/>
            <person name="Lan S."/>
            <person name="Zhang J.-S."/>
            <person name="Tsai W.-C."/>
            <person name="Van De Peer Y."/>
            <person name="Liu Z.-J."/>
        </authorList>
    </citation>
    <scope>NUCLEOTIDE SEQUENCE</scope>
    <source>
        <strain evidence="1">SCP</strain>
        <tissue evidence="1">Leaves</tissue>
    </source>
</reference>
<name>A0AAV9AXF4_ACOGR</name>
<evidence type="ECO:0000313" key="2">
    <source>
        <dbReference type="Proteomes" id="UP001179952"/>
    </source>
</evidence>
<dbReference type="EMBL" id="JAUJYN010000006">
    <property type="protein sequence ID" value="KAK1268652.1"/>
    <property type="molecule type" value="Genomic_DNA"/>
</dbReference>
<reference evidence="1" key="1">
    <citation type="journal article" date="2023" name="Nat. Commun.">
        <title>Diploid and tetraploid genomes of Acorus and the evolution of monocots.</title>
        <authorList>
            <person name="Ma L."/>
            <person name="Liu K.W."/>
            <person name="Li Z."/>
            <person name="Hsiao Y.Y."/>
            <person name="Qi Y."/>
            <person name="Fu T."/>
            <person name="Tang G.D."/>
            <person name="Zhang D."/>
            <person name="Sun W.H."/>
            <person name="Liu D.K."/>
            <person name="Li Y."/>
            <person name="Chen G.Z."/>
            <person name="Liu X.D."/>
            <person name="Liao X.Y."/>
            <person name="Jiang Y.T."/>
            <person name="Yu X."/>
            <person name="Hao Y."/>
            <person name="Huang J."/>
            <person name="Zhao X.W."/>
            <person name="Ke S."/>
            <person name="Chen Y.Y."/>
            <person name="Wu W.L."/>
            <person name="Hsu J.L."/>
            <person name="Lin Y.F."/>
            <person name="Huang M.D."/>
            <person name="Li C.Y."/>
            <person name="Huang L."/>
            <person name="Wang Z.W."/>
            <person name="Zhao X."/>
            <person name="Zhong W.Y."/>
            <person name="Peng D.H."/>
            <person name="Ahmad S."/>
            <person name="Lan S."/>
            <person name="Zhang J.S."/>
            <person name="Tsai W.C."/>
            <person name="Van de Peer Y."/>
            <person name="Liu Z.J."/>
        </authorList>
    </citation>
    <scope>NUCLEOTIDE SEQUENCE</scope>
    <source>
        <strain evidence="1">SCP</strain>
    </source>
</reference>
<proteinExistence type="predicted"/>
<accession>A0AAV9AXF4</accession>
<evidence type="ECO:0000313" key="1">
    <source>
        <dbReference type="EMBL" id="KAK1268652.1"/>
    </source>
</evidence>
<gene>
    <name evidence="1" type="ORF">QJS04_geneDACA006653</name>
</gene>
<dbReference type="AlphaFoldDB" id="A0AAV9AXF4"/>